<protein>
    <submittedName>
        <fullName evidence="2">DUF1599 domain-containing protein</fullName>
    </submittedName>
</protein>
<dbReference type="InterPro" id="IPR011630">
    <property type="entry name" value="DUF1599"/>
</dbReference>
<gene>
    <name evidence="2" type="ORF">KQI86_19110</name>
</gene>
<evidence type="ECO:0000313" key="2">
    <source>
        <dbReference type="EMBL" id="MBU5486413.1"/>
    </source>
</evidence>
<evidence type="ECO:0000259" key="1">
    <source>
        <dbReference type="Pfam" id="PF07659"/>
    </source>
</evidence>
<name>A0ABS6EMF3_9CLOT</name>
<proteinExistence type="predicted"/>
<evidence type="ECO:0000313" key="3">
    <source>
        <dbReference type="Proteomes" id="UP000726170"/>
    </source>
</evidence>
<dbReference type="Pfam" id="PF07659">
    <property type="entry name" value="DUF1599"/>
    <property type="match status" value="1"/>
</dbReference>
<sequence>MMDKASKHMEICTELNELYKRKNHDYGDSFGKTYEEYGAVMAAIRLEDKLQRFRRLIKAESKVKDESIRDTLIDLANYAIMTIIEMDK</sequence>
<accession>A0ABS6EMF3</accession>
<dbReference type="Proteomes" id="UP000726170">
    <property type="component" value="Unassembled WGS sequence"/>
</dbReference>
<reference evidence="2 3" key="1">
    <citation type="submission" date="2021-06" db="EMBL/GenBank/DDBJ databases">
        <authorList>
            <person name="Sun Q."/>
            <person name="Li D."/>
        </authorList>
    </citation>
    <scope>NUCLEOTIDE SEQUENCE [LARGE SCALE GENOMIC DNA]</scope>
    <source>
        <strain evidence="2 3">MSJ-11</strain>
    </source>
</reference>
<keyword evidence="3" id="KW-1185">Reference proteome</keyword>
<dbReference type="RefSeq" id="WP_216441095.1">
    <property type="nucleotide sequence ID" value="NZ_JAHLQF010000006.1"/>
</dbReference>
<comment type="caution">
    <text evidence="2">The sequence shown here is derived from an EMBL/GenBank/DDBJ whole genome shotgun (WGS) entry which is preliminary data.</text>
</comment>
<feature type="domain" description="Nucleotide modification associated" evidence="1">
    <location>
        <begin position="22"/>
        <end position="86"/>
    </location>
</feature>
<dbReference type="EMBL" id="JAHLQF010000006">
    <property type="protein sequence ID" value="MBU5486413.1"/>
    <property type="molecule type" value="Genomic_DNA"/>
</dbReference>
<organism evidence="2 3">
    <name type="scientific">Clostridium mobile</name>
    <dbReference type="NCBI Taxonomy" id="2841512"/>
    <lineage>
        <taxon>Bacteria</taxon>
        <taxon>Bacillati</taxon>
        <taxon>Bacillota</taxon>
        <taxon>Clostridia</taxon>
        <taxon>Eubacteriales</taxon>
        <taxon>Clostridiaceae</taxon>
        <taxon>Clostridium</taxon>
    </lineage>
</organism>